<dbReference type="HAMAP" id="MF_01225_B">
    <property type="entry name" value="MoaA_B"/>
    <property type="match status" value="1"/>
</dbReference>
<evidence type="ECO:0000313" key="15">
    <source>
        <dbReference type="Proteomes" id="UP000076603"/>
    </source>
</evidence>
<feature type="binding site" evidence="12">
    <location>
        <position position="250"/>
    </location>
    <ligand>
        <name>[4Fe-4S] cluster</name>
        <dbReference type="ChEBI" id="CHEBI:49883"/>
        <label>2</label>
        <note>4Fe-4S-substrate</note>
    </ligand>
</feature>
<feature type="binding site" evidence="12">
    <location>
        <position position="61"/>
    </location>
    <ligand>
        <name>GTP</name>
        <dbReference type="ChEBI" id="CHEBI:37565"/>
    </ligand>
</feature>
<accession>A0A162QZF2</accession>
<feature type="binding site" evidence="12">
    <location>
        <position position="92"/>
    </location>
    <ligand>
        <name>GTP</name>
        <dbReference type="ChEBI" id="CHEBI:37565"/>
    </ligand>
</feature>
<dbReference type="InterPro" id="IPR050105">
    <property type="entry name" value="MoCo_biosynth_MoaA/MoaC"/>
</dbReference>
<dbReference type="SFLD" id="SFLDS00029">
    <property type="entry name" value="Radical_SAM"/>
    <property type="match status" value="1"/>
</dbReference>
<evidence type="ECO:0000259" key="13">
    <source>
        <dbReference type="PROSITE" id="PS51918"/>
    </source>
</evidence>
<dbReference type="Proteomes" id="UP000076603">
    <property type="component" value="Unassembled WGS sequence"/>
</dbReference>
<evidence type="ECO:0000256" key="4">
    <source>
        <dbReference type="ARBA" id="ARBA00022723"/>
    </source>
</evidence>
<dbReference type="SUPFAM" id="SSF102114">
    <property type="entry name" value="Radical SAM enzymes"/>
    <property type="match status" value="1"/>
</dbReference>
<comment type="caution">
    <text evidence="14">The sequence shown here is derived from an EMBL/GenBank/DDBJ whole genome shotgun (WGS) entry which is preliminary data.</text>
</comment>
<dbReference type="SMART" id="SM00729">
    <property type="entry name" value="Elp3"/>
    <property type="match status" value="1"/>
</dbReference>
<protein>
    <recommendedName>
        <fullName evidence="1 12">GTP 3',8-cyclase</fullName>
        <ecNumber evidence="1 12">4.1.99.22</ecNumber>
    </recommendedName>
    <alternativeName>
        <fullName evidence="12">Molybdenum cofactor biosynthesis protein A</fullName>
    </alternativeName>
</protein>
<keyword evidence="9 12" id="KW-0501">Molybdenum cofactor biosynthesis</keyword>
<dbReference type="RefSeq" id="WP_066629611.1">
    <property type="nucleotide sequence ID" value="NZ_FQXL01000050.1"/>
</dbReference>
<dbReference type="GO" id="GO:0061798">
    <property type="term" value="F:GTP 3',8'-cyclase activity"/>
    <property type="evidence" value="ECO:0007669"/>
    <property type="project" value="UniProtKB-UniRule"/>
</dbReference>
<dbReference type="CDD" id="cd01335">
    <property type="entry name" value="Radical_SAM"/>
    <property type="match status" value="1"/>
</dbReference>
<dbReference type="SFLD" id="SFLDG01383">
    <property type="entry name" value="cyclic_pyranopterin_phosphate"/>
    <property type="match status" value="1"/>
</dbReference>
<dbReference type="Pfam" id="PF06463">
    <property type="entry name" value="Mob_synth_C"/>
    <property type="match status" value="1"/>
</dbReference>
<feature type="binding site" evidence="12">
    <location>
        <position position="65"/>
    </location>
    <ligand>
        <name>S-adenosyl-L-methionine</name>
        <dbReference type="ChEBI" id="CHEBI:59789"/>
    </ligand>
</feature>
<dbReference type="InterPro" id="IPR006638">
    <property type="entry name" value="Elp3/MiaA/NifB-like_rSAM"/>
</dbReference>
<dbReference type="PANTHER" id="PTHR22960">
    <property type="entry name" value="MOLYBDOPTERIN COFACTOR SYNTHESIS PROTEIN A"/>
    <property type="match status" value="1"/>
</dbReference>
<dbReference type="InterPro" id="IPR013483">
    <property type="entry name" value="MoaA"/>
</dbReference>
<sequence>MKDCMGREIEYLRLSVTDRCNLRCVYCRDGSEQCNKEKELTVDDIDRIVKSMVSLGVNKVRLTGGEPLMRPDLEMIVKKIAQNDRIKDLCMTTNGQGLSYRAKALKEAGLMRLNISVDSLDPARYSRITRGGKIEEVIRGIDEAIACGLYPIKLNAVIVRGENDDEIDDFIALTKDRPIDVRFIELMPIGKLGQDKENRVPSSEILESRSYLKRVMPRYPSQPSEDYKVEGYQGRVGFISPMSHKFCNICNRIRLTSDGQIKPCLGNNGEVSLKNALLMGDEMLGAVIRKAIFNKPEGHNFDKKFTSDRVMSRIGG</sequence>
<keyword evidence="3 12" id="KW-0949">S-adenosyl-L-methionine</keyword>
<evidence type="ECO:0000256" key="1">
    <source>
        <dbReference type="ARBA" id="ARBA00012167"/>
    </source>
</evidence>
<keyword evidence="8 12" id="KW-0342">GTP-binding</keyword>
<dbReference type="GO" id="GO:0006777">
    <property type="term" value="P:Mo-molybdopterin cofactor biosynthetic process"/>
    <property type="evidence" value="ECO:0007669"/>
    <property type="project" value="UniProtKB-UniRule"/>
</dbReference>
<gene>
    <name evidence="14" type="primary">moaA_3</name>
    <name evidence="12" type="synonym">moaA</name>
    <name evidence="14" type="ORF">CLMAG_54070</name>
</gene>
<feature type="binding site" evidence="12">
    <location>
        <position position="27"/>
    </location>
    <ligand>
        <name>[4Fe-4S] cluster</name>
        <dbReference type="ChEBI" id="CHEBI:49883"/>
        <label>1</label>
        <note>4Fe-4S-S-AdoMet</note>
    </ligand>
</feature>
<feature type="binding site" evidence="12">
    <location>
        <position position="26"/>
    </location>
    <ligand>
        <name>S-adenosyl-L-methionine</name>
        <dbReference type="ChEBI" id="CHEBI:59789"/>
    </ligand>
</feature>
<evidence type="ECO:0000256" key="11">
    <source>
        <dbReference type="ARBA" id="ARBA00048697"/>
    </source>
</evidence>
<name>A0A162QZF2_9CLOT</name>
<feature type="binding site" evidence="12">
    <location>
        <position position="24"/>
    </location>
    <ligand>
        <name>[4Fe-4S] cluster</name>
        <dbReference type="ChEBI" id="CHEBI:49883"/>
        <label>1</label>
        <note>4Fe-4S-S-AdoMet</note>
    </ligand>
</feature>
<dbReference type="PROSITE" id="PS01305">
    <property type="entry name" value="MOAA_NIFB_PQQE"/>
    <property type="match status" value="1"/>
</dbReference>
<feature type="binding site" evidence="12">
    <location>
        <position position="13"/>
    </location>
    <ligand>
        <name>GTP</name>
        <dbReference type="ChEBI" id="CHEBI:37565"/>
    </ligand>
</feature>
<evidence type="ECO:0000256" key="5">
    <source>
        <dbReference type="ARBA" id="ARBA00022741"/>
    </source>
</evidence>
<feature type="binding site" evidence="12">
    <location>
        <position position="20"/>
    </location>
    <ligand>
        <name>[4Fe-4S] cluster</name>
        <dbReference type="ChEBI" id="CHEBI:49883"/>
        <label>1</label>
        <note>4Fe-4S-S-AdoMet</note>
    </ligand>
</feature>
<organism evidence="14 15">
    <name type="scientific">Clostridium magnum DSM 2767</name>
    <dbReference type="NCBI Taxonomy" id="1121326"/>
    <lineage>
        <taxon>Bacteria</taxon>
        <taxon>Bacillati</taxon>
        <taxon>Bacillota</taxon>
        <taxon>Clostridia</taxon>
        <taxon>Eubacteriales</taxon>
        <taxon>Clostridiaceae</taxon>
        <taxon>Clostridium</taxon>
    </lineage>
</organism>
<evidence type="ECO:0000256" key="7">
    <source>
        <dbReference type="ARBA" id="ARBA00023014"/>
    </source>
</evidence>
<dbReference type="InterPro" id="IPR013785">
    <property type="entry name" value="Aldolase_TIM"/>
</dbReference>
<feature type="binding site" evidence="12">
    <location>
        <position position="264"/>
    </location>
    <ligand>
        <name>[4Fe-4S] cluster</name>
        <dbReference type="ChEBI" id="CHEBI:49883"/>
        <label>2</label>
        <note>4Fe-4S-substrate</note>
    </ligand>
</feature>
<evidence type="ECO:0000256" key="8">
    <source>
        <dbReference type="ARBA" id="ARBA00023134"/>
    </source>
</evidence>
<dbReference type="GO" id="GO:0046872">
    <property type="term" value="F:metal ion binding"/>
    <property type="evidence" value="ECO:0007669"/>
    <property type="project" value="UniProtKB-KW"/>
</dbReference>
<evidence type="ECO:0000256" key="3">
    <source>
        <dbReference type="ARBA" id="ARBA00022691"/>
    </source>
</evidence>
<keyword evidence="4 12" id="KW-0479">Metal-binding</keyword>
<feature type="binding site" evidence="12">
    <location>
        <position position="153"/>
    </location>
    <ligand>
        <name>GTP</name>
        <dbReference type="ChEBI" id="CHEBI:37565"/>
    </ligand>
</feature>
<evidence type="ECO:0000256" key="6">
    <source>
        <dbReference type="ARBA" id="ARBA00023004"/>
    </source>
</evidence>
<comment type="cofactor">
    <cofactor evidence="12">
        <name>[4Fe-4S] cluster</name>
        <dbReference type="ChEBI" id="CHEBI:49883"/>
    </cofactor>
    <text evidence="12">Binds 2 [4Fe-4S] clusters. Binds 1 [4Fe-4S] cluster coordinated with 3 cysteines and an exchangeable S-adenosyl-L-methionine and 1 [4Fe-4S] cluster coordinated with 3 cysteines and the GTP-derived substrate.</text>
</comment>
<dbReference type="InterPro" id="IPR007197">
    <property type="entry name" value="rSAM"/>
</dbReference>
<dbReference type="GO" id="GO:0005525">
    <property type="term" value="F:GTP binding"/>
    <property type="evidence" value="ECO:0007669"/>
    <property type="project" value="UniProtKB-UniRule"/>
</dbReference>
<keyword evidence="15" id="KW-1185">Reference proteome</keyword>
<dbReference type="SFLD" id="SFLDG01386">
    <property type="entry name" value="main_SPASM_domain-containing"/>
    <property type="match status" value="1"/>
</dbReference>
<dbReference type="EMBL" id="LWAE01000010">
    <property type="protein sequence ID" value="KZL89189.1"/>
    <property type="molecule type" value="Genomic_DNA"/>
</dbReference>
<dbReference type="GO" id="GO:0061799">
    <property type="term" value="F:cyclic pyranopterin monophosphate synthase activity"/>
    <property type="evidence" value="ECO:0007669"/>
    <property type="project" value="TreeGrafter"/>
</dbReference>
<dbReference type="STRING" id="1121326.CLMAG_54070"/>
<comment type="function">
    <text evidence="12">Catalyzes the cyclization of GTP to (8S)-3',8-cyclo-7,8-dihydroguanosine 5'-triphosphate.</text>
</comment>
<dbReference type="Gene3D" id="3.20.20.70">
    <property type="entry name" value="Aldolase class I"/>
    <property type="match status" value="1"/>
</dbReference>
<dbReference type="AlphaFoldDB" id="A0A162QZF2"/>
<dbReference type="NCBIfam" id="TIGR02666">
    <property type="entry name" value="moaA"/>
    <property type="match status" value="1"/>
</dbReference>
<dbReference type="InterPro" id="IPR000385">
    <property type="entry name" value="MoaA_NifB_PqqE_Fe-S-bd_CS"/>
</dbReference>
<keyword evidence="7 12" id="KW-0411">Iron-sulfur</keyword>
<dbReference type="InterPro" id="IPR040064">
    <property type="entry name" value="MoaA-like"/>
</dbReference>
<dbReference type="EC" id="4.1.99.22" evidence="1 12"/>
<reference evidence="14 15" key="1">
    <citation type="submission" date="2016-04" db="EMBL/GenBank/DDBJ databases">
        <title>Genome sequence of Clostridium magnum DSM 2767.</title>
        <authorList>
            <person name="Poehlein A."/>
            <person name="Uhlig R."/>
            <person name="Fischer R."/>
            <person name="Bahl H."/>
            <person name="Daniel R."/>
        </authorList>
    </citation>
    <scope>NUCLEOTIDE SEQUENCE [LARGE SCALE GENOMIC DNA]</scope>
    <source>
        <strain evidence="14 15">DSM 2767</strain>
    </source>
</reference>
<dbReference type="NCBIfam" id="NF001199">
    <property type="entry name" value="PRK00164.2-1"/>
    <property type="match status" value="1"/>
</dbReference>
<dbReference type="InterPro" id="IPR010505">
    <property type="entry name" value="MoaA_twitch"/>
</dbReference>
<dbReference type="Pfam" id="PF04055">
    <property type="entry name" value="Radical_SAM"/>
    <property type="match status" value="1"/>
</dbReference>
<feature type="binding site" evidence="12">
    <location>
        <position position="187"/>
    </location>
    <ligand>
        <name>S-adenosyl-L-methionine</name>
        <dbReference type="ChEBI" id="CHEBI:59789"/>
    </ligand>
</feature>
<dbReference type="UniPathway" id="UPA00344"/>
<dbReference type="PANTHER" id="PTHR22960:SF0">
    <property type="entry name" value="MOLYBDENUM COFACTOR BIOSYNTHESIS PROTEIN 1"/>
    <property type="match status" value="1"/>
</dbReference>
<keyword evidence="6 12" id="KW-0408">Iron</keyword>
<feature type="domain" description="Radical SAM core" evidence="13">
    <location>
        <begin position="4"/>
        <end position="223"/>
    </location>
</feature>
<dbReference type="InterPro" id="IPR058240">
    <property type="entry name" value="rSAM_sf"/>
</dbReference>
<dbReference type="PROSITE" id="PS51918">
    <property type="entry name" value="RADICAL_SAM"/>
    <property type="match status" value="1"/>
</dbReference>
<dbReference type="GO" id="GO:0051539">
    <property type="term" value="F:4 iron, 4 sulfur cluster binding"/>
    <property type="evidence" value="ECO:0007669"/>
    <property type="project" value="UniProtKB-UniRule"/>
</dbReference>
<feature type="binding site" evidence="12">
    <location>
        <position position="247"/>
    </location>
    <ligand>
        <name>[4Fe-4S] cluster</name>
        <dbReference type="ChEBI" id="CHEBI:49883"/>
        <label>2</label>
        <note>4Fe-4S-substrate</note>
    </ligand>
</feature>
<evidence type="ECO:0000256" key="10">
    <source>
        <dbReference type="ARBA" id="ARBA00023239"/>
    </source>
</evidence>
<keyword evidence="5 12" id="KW-0547">Nucleotide-binding</keyword>
<keyword evidence="10 12" id="KW-0456">Lyase</keyword>
<proteinExistence type="inferred from homology"/>
<comment type="catalytic activity">
    <reaction evidence="11 12">
        <text>GTP + AH2 + S-adenosyl-L-methionine = (8S)-3',8-cyclo-7,8-dihydroguanosine 5'-triphosphate + 5'-deoxyadenosine + L-methionine + A + H(+)</text>
        <dbReference type="Rhea" id="RHEA:49576"/>
        <dbReference type="ChEBI" id="CHEBI:13193"/>
        <dbReference type="ChEBI" id="CHEBI:15378"/>
        <dbReference type="ChEBI" id="CHEBI:17319"/>
        <dbReference type="ChEBI" id="CHEBI:17499"/>
        <dbReference type="ChEBI" id="CHEBI:37565"/>
        <dbReference type="ChEBI" id="CHEBI:57844"/>
        <dbReference type="ChEBI" id="CHEBI:59789"/>
        <dbReference type="ChEBI" id="CHEBI:131766"/>
        <dbReference type="EC" id="4.1.99.22"/>
    </reaction>
</comment>
<feature type="binding site" evidence="12">
    <location>
        <position position="116"/>
    </location>
    <ligand>
        <name>S-adenosyl-L-methionine</name>
        <dbReference type="ChEBI" id="CHEBI:59789"/>
    </ligand>
</feature>
<comment type="subunit">
    <text evidence="12">Monomer and homodimer.</text>
</comment>
<dbReference type="GO" id="GO:1904047">
    <property type="term" value="F:S-adenosyl-L-methionine binding"/>
    <property type="evidence" value="ECO:0007669"/>
    <property type="project" value="UniProtKB-UniRule"/>
</dbReference>
<evidence type="ECO:0000256" key="9">
    <source>
        <dbReference type="ARBA" id="ARBA00023150"/>
    </source>
</evidence>
<evidence type="ECO:0000313" key="14">
    <source>
        <dbReference type="EMBL" id="KZL89189.1"/>
    </source>
</evidence>
<dbReference type="CDD" id="cd21117">
    <property type="entry name" value="Twitch_MoaA"/>
    <property type="match status" value="1"/>
</dbReference>
<keyword evidence="2 12" id="KW-0004">4Fe-4S</keyword>
<comment type="similarity">
    <text evidence="12">Belongs to the radical SAM superfamily. MoaA family.</text>
</comment>
<evidence type="ECO:0000256" key="2">
    <source>
        <dbReference type="ARBA" id="ARBA00022485"/>
    </source>
</evidence>
<feature type="binding site" evidence="12">
    <location>
        <begin position="252"/>
        <end position="254"/>
    </location>
    <ligand>
        <name>GTP</name>
        <dbReference type="ChEBI" id="CHEBI:37565"/>
    </ligand>
</feature>
<evidence type="ECO:0000256" key="12">
    <source>
        <dbReference type="HAMAP-Rule" id="MF_01225"/>
    </source>
</evidence>
<comment type="pathway">
    <text evidence="12">Cofactor biosynthesis; molybdopterin biosynthesis.</text>
</comment>
<dbReference type="SFLD" id="SFLDG01067">
    <property type="entry name" value="SPASM/twitch_domain_containing"/>
    <property type="match status" value="1"/>
</dbReference>
<dbReference type="OrthoDB" id="9763993at2"/>
<dbReference type="PATRIC" id="fig|1121326.3.peg.5476"/>